<name>A0A5C6SRZ0_FUSOC</name>
<dbReference type="Proteomes" id="UP000321331">
    <property type="component" value="Unassembled WGS sequence"/>
</dbReference>
<dbReference type="EMBL" id="VMNF01000009">
    <property type="protein sequence ID" value="TXC00699.1"/>
    <property type="molecule type" value="Genomic_DNA"/>
</dbReference>
<evidence type="ECO:0000313" key="2">
    <source>
        <dbReference type="Proteomes" id="UP000321331"/>
    </source>
</evidence>
<gene>
    <name evidence="1" type="ORF">FocTR4_00008190</name>
</gene>
<organism evidence="1 2">
    <name type="scientific">Fusarium oxysporum f. sp. cubense</name>
    <dbReference type="NCBI Taxonomy" id="61366"/>
    <lineage>
        <taxon>Eukaryota</taxon>
        <taxon>Fungi</taxon>
        <taxon>Dikarya</taxon>
        <taxon>Ascomycota</taxon>
        <taxon>Pezizomycotina</taxon>
        <taxon>Sordariomycetes</taxon>
        <taxon>Hypocreomycetidae</taxon>
        <taxon>Hypocreales</taxon>
        <taxon>Nectriaceae</taxon>
        <taxon>Fusarium</taxon>
        <taxon>Fusarium oxysporum species complex</taxon>
    </lineage>
</organism>
<reference evidence="1 2" key="1">
    <citation type="submission" date="2019-07" db="EMBL/GenBank/DDBJ databases">
        <title>The First High-Quality Draft Genome Sequence of the Causal Agent of the Current Panama Disease Epidemic.</title>
        <authorList>
            <person name="Warmington R.J."/>
            <person name="Kay W."/>
            <person name="Jeffries A."/>
            <person name="Bebber D."/>
            <person name="Moore K."/>
            <person name="Studholme D.J."/>
        </authorList>
    </citation>
    <scope>NUCLEOTIDE SEQUENCE [LARGE SCALE GENOMIC DNA]</scope>
    <source>
        <strain evidence="1 2">TR4</strain>
    </source>
</reference>
<sequence>MALSRLSASVLYPVLMYTESGQKIMETLWNKTLEELEIRDITTALGRAD</sequence>
<proteinExistence type="predicted"/>
<evidence type="ECO:0000313" key="1">
    <source>
        <dbReference type="EMBL" id="TXC00699.1"/>
    </source>
</evidence>
<comment type="caution">
    <text evidence="1">The sequence shown here is derived from an EMBL/GenBank/DDBJ whole genome shotgun (WGS) entry which is preliminary data.</text>
</comment>
<accession>A0A5C6SRZ0</accession>
<dbReference type="AlphaFoldDB" id="A0A5C6SRZ0"/>
<protein>
    <submittedName>
        <fullName evidence="1">Uncharacterized protein</fullName>
    </submittedName>
</protein>